<dbReference type="Proteomes" id="UP000322184">
    <property type="component" value="Unassembled WGS sequence"/>
</dbReference>
<gene>
    <name evidence="5" type="ORF">F0L16_18255</name>
</gene>
<dbReference type="InterPro" id="IPR036302">
    <property type="entry name" value="Pyosin/cloacin_T_dom_sf"/>
</dbReference>
<dbReference type="InterPro" id="IPR016128">
    <property type="entry name" value="Pyosin/cloacin_T_dom"/>
</dbReference>
<evidence type="ECO:0000313" key="6">
    <source>
        <dbReference type="Proteomes" id="UP000322184"/>
    </source>
</evidence>
<keyword evidence="3" id="KW-0078">Bacteriocin</keyword>
<dbReference type="AlphaFoldDB" id="A0A5B0VZW7"/>
<dbReference type="EMBL" id="VTUW01000047">
    <property type="protein sequence ID" value="KAA1179725.1"/>
    <property type="molecule type" value="Genomic_DNA"/>
</dbReference>
<dbReference type="GO" id="GO:0031640">
    <property type="term" value="P:killing of cells of another organism"/>
    <property type="evidence" value="ECO:0007669"/>
    <property type="project" value="UniProtKB-KW"/>
</dbReference>
<evidence type="ECO:0000256" key="3">
    <source>
        <dbReference type="ARBA" id="ARBA00023048"/>
    </source>
</evidence>
<accession>A0A5B0VZW7</accession>
<sequence>MLEEKDFRDYILVFPAGSGMKPVYVIYIT</sequence>
<dbReference type="Pfam" id="PF06958">
    <property type="entry name" value="Pyocin_S"/>
    <property type="match status" value="1"/>
</dbReference>
<proteinExistence type="predicted"/>
<keyword evidence="2" id="KW-0044">Antibiotic</keyword>
<keyword evidence="1" id="KW-0929">Antimicrobial</keyword>
<evidence type="ECO:0000313" key="5">
    <source>
        <dbReference type="EMBL" id="KAA1179725.1"/>
    </source>
</evidence>
<reference evidence="5 6" key="1">
    <citation type="submission" date="2019-09" db="EMBL/GenBank/DDBJ databases">
        <title>Whole genome sequence of Photorhabdus heterorhabditis strain ETL (Enterobacteriales: Enterobacteriaceae) a bacterial symbiont of Heterorhabditis zealandica strain ETL (Rhabditida: Heterorhabditidae).</title>
        <authorList>
            <person name="Lulamba T.E."/>
            <person name="Serepa-Dlamini M.H."/>
        </authorList>
    </citation>
    <scope>NUCLEOTIDE SEQUENCE [LARGE SCALE GENOMIC DNA]</scope>
    <source>
        <strain evidence="5 6">ETL</strain>
    </source>
</reference>
<comment type="caution">
    <text evidence="5">The sequence shown here is derived from an EMBL/GenBank/DDBJ whole genome shotgun (WGS) entry which is preliminary data.</text>
</comment>
<feature type="domain" description="Pyosin/cloacin translocation" evidence="4">
    <location>
        <begin position="1"/>
        <end position="25"/>
    </location>
</feature>
<evidence type="ECO:0000256" key="2">
    <source>
        <dbReference type="ARBA" id="ARBA00023022"/>
    </source>
</evidence>
<evidence type="ECO:0000259" key="4">
    <source>
        <dbReference type="Pfam" id="PF06958"/>
    </source>
</evidence>
<dbReference type="GO" id="GO:0042742">
    <property type="term" value="P:defense response to bacterium"/>
    <property type="evidence" value="ECO:0007669"/>
    <property type="project" value="UniProtKB-KW"/>
</dbReference>
<dbReference type="SUPFAM" id="SSF69369">
    <property type="entry name" value="Cloacin translocation domain"/>
    <property type="match status" value="1"/>
</dbReference>
<name>A0A5B0VZW7_9GAMM</name>
<protein>
    <recommendedName>
        <fullName evidence="4">Pyosin/cloacin translocation domain-containing protein</fullName>
    </recommendedName>
</protein>
<organism evidence="5 6">
    <name type="scientific">Photorhabdus heterorhabditis</name>
    <dbReference type="NCBI Taxonomy" id="880156"/>
    <lineage>
        <taxon>Bacteria</taxon>
        <taxon>Pseudomonadati</taxon>
        <taxon>Pseudomonadota</taxon>
        <taxon>Gammaproteobacteria</taxon>
        <taxon>Enterobacterales</taxon>
        <taxon>Morganellaceae</taxon>
        <taxon>Photorhabdus</taxon>
    </lineage>
</organism>
<evidence type="ECO:0000256" key="1">
    <source>
        <dbReference type="ARBA" id="ARBA00022529"/>
    </source>
</evidence>